<reference evidence="2" key="2">
    <citation type="submission" date="2021-04" db="EMBL/GenBank/DDBJ databases">
        <authorList>
            <person name="Gilroy R."/>
        </authorList>
    </citation>
    <scope>NUCLEOTIDE SEQUENCE</scope>
    <source>
        <strain evidence="2">742</strain>
    </source>
</reference>
<evidence type="ECO:0000313" key="2">
    <source>
        <dbReference type="EMBL" id="MBU3819467.1"/>
    </source>
</evidence>
<feature type="transmembrane region" description="Helical" evidence="1">
    <location>
        <begin position="22"/>
        <end position="54"/>
    </location>
</feature>
<comment type="caution">
    <text evidence="2">The sequence shown here is derived from an EMBL/GenBank/DDBJ whole genome shotgun (WGS) entry which is preliminary data.</text>
</comment>
<dbReference type="EMBL" id="JAHLFH010000073">
    <property type="protein sequence ID" value="MBU3819467.1"/>
    <property type="molecule type" value="Genomic_DNA"/>
</dbReference>
<evidence type="ECO:0000313" key="3">
    <source>
        <dbReference type="Proteomes" id="UP000824178"/>
    </source>
</evidence>
<accession>A0A9E2KKX4</accession>
<name>A0A9E2KKX4_9FIRM</name>
<gene>
    <name evidence="2" type="ORF">H9864_03715</name>
</gene>
<keyword evidence="1" id="KW-0812">Transmembrane</keyword>
<dbReference type="Pfam" id="PF04854">
    <property type="entry name" value="DUF624"/>
    <property type="match status" value="1"/>
</dbReference>
<feature type="transmembrane region" description="Helical" evidence="1">
    <location>
        <begin position="110"/>
        <end position="134"/>
    </location>
</feature>
<feature type="transmembrane region" description="Helical" evidence="1">
    <location>
        <begin position="155"/>
        <end position="174"/>
    </location>
</feature>
<proteinExistence type="predicted"/>
<dbReference type="InterPro" id="IPR006938">
    <property type="entry name" value="DUF624"/>
</dbReference>
<feature type="transmembrane region" description="Helical" evidence="1">
    <location>
        <begin position="75"/>
        <end position="104"/>
    </location>
</feature>
<evidence type="ECO:0000256" key="1">
    <source>
        <dbReference type="SAM" id="Phobius"/>
    </source>
</evidence>
<keyword evidence="1" id="KW-0472">Membrane</keyword>
<organism evidence="2 3">
    <name type="scientific">Candidatus Faecalibacterium intestinavium</name>
    <dbReference type="NCBI Taxonomy" id="2838580"/>
    <lineage>
        <taxon>Bacteria</taxon>
        <taxon>Bacillati</taxon>
        <taxon>Bacillota</taxon>
        <taxon>Clostridia</taxon>
        <taxon>Eubacteriales</taxon>
        <taxon>Oscillospiraceae</taxon>
        <taxon>Faecalibacterium</taxon>
    </lineage>
</organism>
<dbReference type="Proteomes" id="UP000824178">
    <property type="component" value="Unassembled WGS sequence"/>
</dbReference>
<reference evidence="2" key="1">
    <citation type="journal article" date="2021" name="PeerJ">
        <title>Extensive microbial diversity within the chicken gut microbiome revealed by metagenomics and culture.</title>
        <authorList>
            <person name="Gilroy R."/>
            <person name="Ravi A."/>
            <person name="Getino M."/>
            <person name="Pursley I."/>
            <person name="Horton D.L."/>
            <person name="Alikhan N.F."/>
            <person name="Baker D."/>
            <person name="Gharbi K."/>
            <person name="Hall N."/>
            <person name="Watson M."/>
            <person name="Adriaenssens E.M."/>
            <person name="Foster-Nyarko E."/>
            <person name="Jarju S."/>
            <person name="Secka A."/>
            <person name="Antonio M."/>
            <person name="Oren A."/>
            <person name="Chaudhuri R.R."/>
            <person name="La Ragione R."/>
            <person name="Hildebrand F."/>
            <person name="Pallen M.J."/>
        </authorList>
    </citation>
    <scope>NUCLEOTIDE SEQUENCE</scope>
    <source>
        <strain evidence="2">742</strain>
    </source>
</reference>
<sequence>MFGSIFNPENHFWQMLDHLADLLILSLLWLFFSLPVVTMGAAATALYDAVARCVRGREPMPLRRFWQTFRRELPCAALVTLVWGALLLLLANAVVMIGAAAAAGNAAAPFVLFFCLVLLILPVGAACWMFPLLSRFTFRPVDLMLTSLRLALGRLPRTLGLVLILAVSIFLIRLLLFPVILLPGIAAWLFAALLEPVFHQYQDSLQNPTEETVD</sequence>
<protein>
    <submittedName>
        <fullName evidence="2">DUF624 domain-containing protein</fullName>
    </submittedName>
</protein>
<keyword evidence="1" id="KW-1133">Transmembrane helix</keyword>
<dbReference type="AlphaFoldDB" id="A0A9E2KKX4"/>